<comment type="similarity">
    <text evidence="2 5">Belongs to the carotenoid/retinoid oxidoreductase family.</text>
</comment>
<dbReference type="GO" id="GO:0016117">
    <property type="term" value="P:carotenoid biosynthetic process"/>
    <property type="evidence" value="ECO:0007669"/>
    <property type="project" value="UniProtKB-KW"/>
</dbReference>
<comment type="pathway">
    <text evidence="1 5">Carotenoid biosynthesis.</text>
</comment>
<accession>A0A1G9XCU1</accession>
<reference evidence="8" key="1">
    <citation type="submission" date="2016-10" db="EMBL/GenBank/DDBJ databases">
        <authorList>
            <person name="Varghese N."/>
            <person name="Submissions S."/>
        </authorList>
    </citation>
    <scope>NUCLEOTIDE SEQUENCE [LARGE SCALE GENOMIC DNA]</scope>
    <source>
        <strain evidence="8">BL47</strain>
    </source>
</reference>
<keyword evidence="8" id="KW-1185">Reference proteome</keyword>
<proteinExistence type="inferred from homology"/>
<dbReference type="Proteomes" id="UP000198704">
    <property type="component" value="Unassembled WGS sequence"/>
</dbReference>
<dbReference type="AlphaFoldDB" id="A0A1G9XCU1"/>
<dbReference type="NCBIfam" id="TIGR02734">
    <property type="entry name" value="crtI_fam"/>
    <property type="match status" value="1"/>
</dbReference>
<feature type="domain" description="Amine oxidase" evidence="6">
    <location>
        <begin position="24"/>
        <end position="499"/>
    </location>
</feature>
<evidence type="ECO:0000256" key="3">
    <source>
        <dbReference type="ARBA" id="ARBA00022746"/>
    </source>
</evidence>
<dbReference type="STRING" id="582672.SAMN05216360_104335"/>
<name>A0A1G9XCU1_9HYPH</name>
<evidence type="ECO:0000256" key="1">
    <source>
        <dbReference type="ARBA" id="ARBA00004829"/>
    </source>
</evidence>
<dbReference type="OrthoDB" id="9774675at2"/>
<dbReference type="EMBL" id="FNHS01000004">
    <property type="protein sequence ID" value="SDM94351.1"/>
    <property type="molecule type" value="Genomic_DNA"/>
</dbReference>
<dbReference type="InterPro" id="IPR002937">
    <property type="entry name" value="Amino_oxidase"/>
</dbReference>
<gene>
    <name evidence="7" type="ORF">SAMN05216360_104335</name>
</gene>
<evidence type="ECO:0000313" key="8">
    <source>
        <dbReference type="Proteomes" id="UP000198704"/>
    </source>
</evidence>
<protein>
    <submittedName>
        <fullName evidence="7">Phytoene desaturase</fullName>
    </submittedName>
</protein>
<evidence type="ECO:0000256" key="4">
    <source>
        <dbReference type="ARBA" id="ARBA00023002"/>
    </source>
</evidence>
<organism evidence="7 8">
    <name type="scientific">Methylobacterium phyllostachyos</name>
    <dbReference type="NCBI Taxonomy" id="582672"/>
    <lineage>
        <taxon>Bacteria</taxon>
        <taxon>Pseudomonadati</taxon>
        <taxon>Pseudomonadota</taxon>
        <taxon>Alphaproteobacteria</taxon>
        <taxon>Hyphomicrobiales</taxon>
        <taxon>Methylobacteriaceae</taxon>
        <taxon>Methylobacterium</taxon>
    </lineage>
</organism>
<dbReference type="InterPro" id="IPR008150">
    <property type="entry name" value="Phytoene_DH_bac_CS"/>
</dbReference>
<dbReference type="SUPFAM" id="SSF51905">
    <property type="entry name" value="FAD/NAD(P)-binding domain"/>
    <property type="match status" value="1"/>
</dbReference>
<dbReference type="Gene3D" id="3.50.50.60">
    <property type="entry name" value="FAD/NAD(P)-binding domain"/>
    <property type="match status" value="2"/>
</dbReference>
<evidence type="ECO:0000313" key="7">
    <source>
        <dbReference type="EMBL" id="SDM94351.1"/>
    </source>
</evidence>
<dbReference type="InterPro" id="IPR036188">
    <property type="entry name" value="FAD/NAD-bd_sf"/>
</dbReference>
<evidence type="ECO:0000259" key="6">
    <source>
        <dbReference type="Pfam" id="PF01593"/>
    </source>
</evidence>
<dbReference type="PROSITE" id="PS00982">
    <property type="entry name" value="PHYTOENE_DH"/>
    <property type="match status" value="1"/>
</dbReference>
<keyword evidence="3 5" id="KW-0125">Carotenoid biosynthesis</keyword>
<keyword evidence="4 5" id="KW-0560">Oxidoreductase</keyword>
<dbReference type="PANTHER" id="PTHR43734:SF1">
    <property type="entry name" value="PHYTOENE DESATURASE"/>
    <property type="match status" value="1"/>
</dbReference>
<dbReference type="GO" id="GO:0016627">
    <property type="term" value="F:oxidoreductase activity, acting on the CH-CH group of donors"/>
    <property type="evidence" value="ECO:0007669"/>
    <property type="project" value="UniProtKB-ARBA"/>
</dbReference>
<dbReference type="Pfam" id="PF01593">
    <property type="entry name" value="Amino_oxidase"/>
    <property type="match status" value="1"/>
</dbReference>
<dbReference type="InterPro" id="IPR014105">
    <property type="entry name" value="Carotenoid/retinoid_OxRdtase"/>
</dbReference>
<evidence type="ECO:0000256" key="2">
    <source>
        <dbReference type="ARBA" id="ARBA00006046"/>
    </source>
</evidence>
<dbReference type="PANTHER" id="PTHR43734">
    <property type="entry name" value="PHYTOENE DESATURASE"/>
    <property type="match status" value="1"/>
</dbReference>
<dbReference type="PRINTS" id="PR00419">
    <property type="entry name" value="ADXRDTASE"/>
</dbReference>
<sequence>MLQSGNGLRTLTGRRVAVVGAGPGGLASALLLARAGIHVTLFEKDSQVGGRTKTVAAPGGFKFDIGPTFFLYPQILADIFASCGERLEDHVKLERLDPQYHLVFEGENGISGTIRATGDIARMEQEIARLAPDDAKNVQAFFTENRTKLEYFKPILQQAFHTLRSLASPAMLSALPYLHPGRSVDRDLKRHFADPRVRLAFSFQTKYLGMSPFRCPSLFTILSFLEYEHGVYHPVGGCGAVSDAMAGLAGRMGVDLRLNSNVERVLFDGKRATGVVADGETFNADAVLINGDFAKVVRALVPERHRPRWRDAKIRKARLSCSTFMLYLGLEGKMPESLGHHTILLADGYEKNIREITEGTLPMQPSLYVQHAGYTDGGMAPPGQTALYVLVPVPNLKAGIDWKAMRESYRALVLKRLKLLGIENLESRIRYERIIDPTQWEEDFAVHEGATFNLAHDLMQMLYFRPHNRFGPGLYIVGGGTHPGSGLPVIYEGARISARLLIEELAGVRAAAAAGIPETAPLATSGEAS</sequence>
<dbReference type="RefSeq" id="WP_091715041.1">
    <property type="nucleotide sequence ID" value="NZ_FNHS01000004.1"/>
</dbReference>
<evidence type="ECO:0000256" key="5">
    <source>
        <dbReference type="RuleBase" id="RU362075"/>
    </source>
</evidence>